<dbReference type="Pfam" id="PF00117">
    <property type="entry name" value="GATase"/>
    <property type="match status" value="1"/>
</dbReference>
<dbReference type="InterPro" id="IPR014729">
    <property type="entry name" value="Rossmann-like_a/b/a_fold"/>
</dbReference>
<dbReference type="InterPro" id="IPR017926">
    <property type="entry name" value="GATASE"/>
</dbReference>
<dbReference type="InterPro" id="IPR001674">
    <property type="entry name" value="GMP_synth_C"/>
</dbReference>
<evidence type="ECO:0000259" key="12">
    <source>
        <dbReference type="PROSITE" id="PS51553"/>
    </source>
</evidence>
<evidence type="ECO:0000313" key="13">
    <source>
        <dbReference type="EMBL" id="KAK5584408.1"/>
    </source>
</evidence>
<dbReference type="InterPro" id="IPR029062">
    <property type="entry name" value="Class_I_gatase-like"/>
</dbReference>
<keyword evidence="6 11" id="KW-0332">GMP biosynthesis</keyword>
<evidence type="ECO:0000256" key="6">
    <source>
        <dbReference type="ARBA" id="ARBA00022749"/>
    </source>
</evidence>
<feature type="binding site" evidence="11">
    <location>
        <begin position="279"/>
        <end position="285"/>
    </location>
    <ligand>
        <name>ATP</name>
        <dbReference type="ChEBI" id="CHEBI:30616"/>
    </ligand>
</feature>
<accession>A0AAN7U8A4</accession>
<evidence type="ECO:0000313" key="14">
    <source>
        <dbReference type="Proteomes" id="UP001344447"/>
    </source>
</evidence>
<dbReference type="Proteomes" id="UP001344447">
    <property type="component" value="Unassembled WGS sequence"/>
</dbReference>
<comment type="pathway">
    <text evidence="1">Purine metabolism; GMP biosynthesis; GMP from XMP (L-Gln route): step 1/1.</text>
</comment>
<evidence type="ECO:0000256" key="4">
    <source>
        <dbReference type="ARBA" id="ARBA00022598"/>
    </source>
</evidence>
<dbReference type="AlphaFoldDB" id="A0AAN7U8A4"/>
<dbReference type="InterPro" id="IPR004739">
    <property type="entry name" value="GMP_synth_GATase"/>
</dbReference>
<feature type="domain" description="GMPS ATP-PPase" evidence="12">
    <location>
        <begin position="252"/>
        <end position="461"/>
    </location>
</feature>
<keyword evidence="9" id="KW-0315">Glutamine amidotransferase</keyword>
<comment type="caution">
    <text evidence="13">The sequence shown here is derived from an EMBL/GenBank/DDBJ whole genome shotgun (WGS) entry which is preliminary data.</text>
</comment>
<dbReference type="FunFam" id="3.40.50.620:FF:000044">
    <property type="entry name" value="GMP synthase [glutamine-hydrolyzing]"/>
    <property type="match status" value="1"/>
</dbReference>
<keyword evidence="8 11" id="KW-0067">ATP-binding</keyword>
<dbReference type="EC" id="6.3.5.2" evidence="3"/>
<dbReference type="PRINTS" id="PR00096">
    <property type="entry name" value="GATASE"/>
</dbReference>
<dbReference type="CDD" id="cd01997">
    <property type="entry name" value="GMP_synthase_C"/>
    <property type="match status" value="1"/>
</dbReference>
<protein>
    <recommendedName>
        <fullName evidence="3">GMP synthase (glutamine-hydrolyzing)</fullName>
        <ecNumber evidence="3">6.3.5.2</ecNumber>
    </recommendedName>
    <alternativeName>
        <fullName evidence="10">Glutamine amidotransferase</fullName>
    </alternativeName>
</protein>
<dbReference type="Pfam" id="PF02540">
    <property type="entry name" value="NAD_synthase"/>
    <property type="match status" value="1"/>
</dbReference>
<dbReference type="GO" id="GO:0005829">
    <property type="term" value="C:cytosol"/>
    <property type="evidence" value="ECO:0007669"/>
    <property type="project" value="TreeGrafter"/>
</dbReference>
<gene>
    <name evidence="13" type="ORF">RB653_006019</name>
</gene>
<dbReference type="SUPFAM" id="SSF52402">
    <property type="entry name" value="Adenine nucleotide alpha hydrolases-like"/>
    <property type="match status" value="1"/>
</dbReference>
<evidence type="ECO:0000256" key="8">
    <source>
        <dbReference type="ARBA" id="ARBA00022840"/>
    </source>
</evidence>
<dbReference type="CDD" id="cd01742">
    <property type="entry name" value="GATase1_GMP_Synthase"/>
    <property type="match status" value="1"/>
</dbReference>
<dbReference type="Gene3D" id="3.40.50.620">
    <property type="entry name" value="HUPs"/>
    <property type="match status" value="1"/>
</dbReference>
<keyword evidence="14" id="KW-1185">Reference proteome</keyword>
<dbReference type="SUPFAM" id="SSF52317">
    <property type="entry name" value="Class I glutamine amidotransferase-like"/>
    <property type="match status" value="1"/>
</dbReference>
<dbReference type="InterPro" id="IPR025777">
    <property type="entry name" value="GMPS_ATP_PPase_dom"/>
</dbReference>
<dbReference type="EMBL" id="JAVFKY010000001">
    <property type="protein sequence ID" value="KAK5584408.1"/>
    <property type="molecule type" value="Genomic_DNA"/>
</dbReference>
<keyword evidence="7 11" id="KW-0658">Purine biosynthesis</keyword>
<sequence length="721" mass="79595">MTITSPVIKTPPLNSESRLESNLIVSGGDIEIINEKDIVNASEVIVILDAGSQYSKVIDRRVRELNVASEIHPCNINLLELISIKSKSGSKVKGIIISGGPESVYGENAPKFDENLFSEKLNLPILGICYGMQLMNFIFGGKVESNSQREDGVHNIQILQTNSNDTDNKVSKLFKGLNEFEQVLLTHGDSVTEVAKGFKTICTSDDGIVSGIENVDRNLYGVQFHPEVDLTTNGKKMFSNFLLNICGCSGDFTLNDREKQAITYIKSIVADKKVLVLVSGGVDSTVCAALISKAVGPNNVIALHIDNGFMRKDESFNVEKALSVLGLHLIVVDASETFYNSTTTIKGHLTGLLKETTSPEERRKIIGDTFMRVAESEVKKLGLQPEDVYLAQGTLRPDLIESSSKTVSGVADVIKTHHNDTELVRLLRDSGRVVEPLKDYHKDEVRELGKSLGLSDSLVWRQPFPGPGLAIRIICADEPYLLNYDFTNNVVQYLVTGETNELNLETKEKIDKQLLEMKCPRQNKITIKPVLLPIQTVGVQGDGRTYSYLLGLYDDESTSTDSIPWSYIFNLARTIPKICHNINRVVFIFSQNGQDKNINVSNKSPIKHITPTRLTPDVIKQLQHADSIVSEKLYKYNLIKSLSQVPVVSLPIDFGVKGNRSIAIRTFITNDFMTGVPAIPGKDISFECLNDITNNILTSVNGISKVLFDCTSKPPGTTEFL</sequence>
<keyword evidence="5 11" id="KW-0547">Nucleotide-binding</keyword>
<evidence type="ECO:0000256" key="1">
    <source>
        <dbReference type="ARBA" id="ARBA00005153"/>
    </source>
</evidence>
<evidence type="ECO:0000256" key="3">
    <source>
        <dbReference type="ARBA" id="ARBA00012746"/>
    </source>
</evidence>
<evidence type="ECO:0000256" key="9">
    <source>
        <dbReference type="ARBA" id="ARBA00022962"/>
    </source>
</evidence>
<dbReference type="NCBIfam" id="NF000848">
    <property type="entry name" value="PRK00074.1"/>
    <property type="match status" value="1"/>
</dbReference>
<proteinExistence type="predicted"/>
<dbReference type="Gene3D" id="3.40.50.880">
    <property type="match status" value="1"/>
</dbReference>
<evidence type="ECO:0000256" key="7">
    <source>
        <dbReference type="ARBA" id="ARBA00022755"/>
    </source>
</evidence>
<reference evidence="13 14" key="1">
    <citation type="submission" date="2023-11" db="EMBL/GenBank/DDBJ databases">
        <title>Dfirmibasis_genome.</title>
        <authorList>
            <person name="Edelbroek B."/>
            <person name="Kjellin J."/>
            <person name="Jerlstrom-Hultqvist J."/>
            <person name="Soderbom F."/>
        </authorList>
    </citation>
    <scope>NUCLEOTIDE SEQUENCE [LARGE SCALE GENOMIC DNA]</scope>
    <source>
        <strain evidence="13 14">TNS-C-14</strain>
    </source>
</reference>
<dbReference type="Gene3D" id="3.30.300.10">
    <property type="match status" value="2"/>
</dbReference>
<evidence type="ECO:0000256" key="5">
    <source>
        <dbReference type="ARBA" id="ARBA00022741"/>
    </source>
</evidence>
<dbReference type="InterPro" id="IPR022310">
    <property type="entry name" value="NAD/GMP_synthase"/>
</dbReference>
<dbReference type="PANTHER" id="PTHR11922:SF2">
    <property type="entry name" value="GMP SYNTHASE [GLUTAMINE-HYDROLYZING]"/>
    <property type="match status" value="1"/>
</dbReference>
<organism evidence="13 14">
    <name type="scientific">Dictyostelium firmibasis</name>
    <dbReference type="NCBI Taxonomy" id="79012"/>
    <lineage>
        <taxon>Eukaryota</taxon>
        <taxon>Amoebozoa</taxon>
        <taxon>Evosea</taxon>
        <taxon>Eumycetozoa</taxon>
        <taxon>Dictyostelia</taxon>
        <taxon>Dictyosteliales</taxon>
        <taxon>Dictyosteliaceae</taxon>
        <taxon>Dictyostelium</taxon>
    </lineage>
</organism>
<dbReference type="GO" id="GO:0005524">
    <property type="term" value="F:ATP binding"/>
    <property type="evidence" value="ECO:0007669"/>
    <property type="project" value="UniProtKB-UniRule"/>
</dbReference>
<dbReference type="GO" id="GO:0003921">
    <property type="term" value="F:GMP synthase activity"/>
    <property type="evidence" value="ECO:0007669"/>
    <property type="project" value="InterPro"/>
</dbReference>
<keyword evidence="4" id="KW-0436">Ligase</keyword>
<dbReference type="PRINTS" id="PR00097">
    <property type="entry name" value="ANTSNTHASEII"/>
</dbReference>
<dbReference type="PROSITE" id="PS51273">
    <property type="entry name" value="GATASE_TYPE_1"/>
    <property type="match status" value="1"/>
</dbReference>
<name>A0AAN7U8A4_9MYCE</name>
<evidence type="ECO:0000256" key="10">
    <source>
        <dbReference type="ARBA" id="ARBA00031356"/>
    </source>
</evidence>
<dbReference type="Pfam" id="PF00958">
    <property type="entry name" value="GMP_synt_C"/>
    <property type="match status" value="1"/>
</dbReference>
<comment type="subunit">
    <text evidence="2">Homodimer.</text>
</comment>
<evidence type="ECO:0000256" key="11">
    <source>
        <dbReference type="PROSITE-ProRule" id="PRU00886"/>
    </source>
</evidence>
<dbReference type="FunFam" id="3.30.300.10:FF:000027">
    <property type="entry name" value="GMP synthase (Glutamine-hydrolysing)"/>
    <property type="match status" value="1"/>
</dbReference>
<dbReference type="PROSITE" id="PS51553">
    <property type="entry name" value="GMPS_ATP_PPASE"/>
    <property type="match status" value="1"/>
</dbReference>
<evidence type="ECO:0000256" key="2">
    <source>
        <dbReference type="ARBA" id="ARBA00011738"/>
    </source>
</evidence>
<dbReference type="NCBIfam" id="TIGR00888">
    <property type="entry name" value="guaA_Nterm"/>
    <property type="match status" value="1"/>
</dbReference>
<dbReference type="PANTHER" id="PTHR11922">
    <property type="entry name" value="GMP SYNTHASE-RELATED"/>
    <property type="match status" value="1"/>
</dbReference>
<dbReference type="SUPFAM" id="SSF54810">
    <property type="entry name" value="GMP synthetase C-terminal dimerisation domain"/>
    <property type="match status" value="2"/>
</dbReference>